<dbReference type="InterPro" id="IPR019587">
    <property type="entry name" value="Polyketide_cyclase/dehydratase"/>
</dbReference>
<sequence>MRAIESTVEIERPAAEVFAFVSDQLNAPRWQQGLESVKRLTPGPIRVGSEHEFVRQFGGRTVRDRNRFVEYVPGEYVRFTMGNGSISGEASYRVIPTGPARCRVEATLRFDKLGWMRPLAPILRRILVRDTHRDDLTLKRLLEGGQGATSGRDEPSGSSR</sequence>
<accession>A0ABT7C3E9</accession>
<evidence type="ECO:0008006" key="3">
    <source>
        <dbReference type="Google" id="ProtNLM"/>
    </source>
</evidence>
<organism evidence="1 2">
    <name type="scientific">Gulosibacter molinativorax</name>
    <dbReference type="NCBI Taxonomy" id="256821"/>
    <lineage>
        <taxon>Bacteria</taxon>
        <taxon>Bacillati</taxon>
        <taxon>Actinomycetota</taxon>
        <taxon>Actinomycetes</taxon>
        <taxon>Micrococcales</taxon>
        <taxon>Microbacteriaceae</taxon>
        <taxon>Gulosibacter</taxon>
    </lineage>
</organism>
<dbReference type="RefSeq" id="WP_051265858.1">
    <property type="nucleotide sequence ID" value="NZ_CP028426.1"/>
</dbReference>
<proteinExistence type="predicted"/>
<evidence type="ECO:0000313" key="2">
    <source>
        <dbReference type="Proteomes" id="UP001170379"/>
    </source>
</evidence>
<protein>
    <recommendedName>
        <fullName evidence="3">SRPBCC family protein</fullName>
    </recommendedName>
</protein>
<dbReference type="Proteomes" id="UP001170379">
    <property type="component" value="Unassembled WGS sequence"/>
</dbReference>
<dbReference type="EMBL" id="PXVD01000001">
    <property type="protein sequence ID" value="MDJ1369787.1"/>
    <property type="molecule type" value="Genomic_DNA"/>
</dbReference>
<dbReference type="Pfam" id="PF10604">
    <property type="entry name" value="Polyketide_cyc2"/>
    <property type="match status" value="1"/>
</dbReference>
<dbReference type="Gene3D" id="3.30.530.20">
    <property type="match status" value="1"/>
</dbReference>
<evidence type="ECO:0000313" key="1">
    <source>
        <dbReference type="EMBL" id="MDJ1369787.1"/>
    </source>
</evidence>
<gene>
    <name evidence="1" type="ORF">C7K25_00100</name>
</gene>
<comment type="caution">
    <text evidence="1">The sequence shown here is derived from an EMBL/GenBank/DDBJ whole genome shotgun (WGS) entry which is preliminary data.</text>
</comment>
<keyword evidence="2" id="KW-1185">Reference proteome</keyword>
<dbReference type="SUPFAM" id="SSF55961">
    <property type="entry name" value="Bet v1-like"/>
    <property type="match status" value="1"/>
</dbReference>
<reference evidence="1" key="2">
    <citation type="journal article" date="2022" name="Sci. Rep.">
        <title>In silico prediction of the enzymes involved in the degradation of the herbicide molinate by Gulosibacter molinativorax ON4T.</title>
        <authorList>
            <person name="Lopes A.R."/>
            <person name="Bunin E."/>
            <person name="Viana A.T."/>
            <person name="Froufe H."/>
            <person name="Munoz-Merida A."/>
            <person name="Pinho D."/>
            <person name="Figueiredo J."/>
            <person name="Barroso C."/>
            <person name="Vaz-Moreira I."/>
            <person name="Bellanger X."/>
            <person name="Egas C."/>
            <person name="Nunes O.C."/>
        </authorList>
    </citation>
    <scope>NUCLEOTIDE SEQUENCE</scope>
    <source>
        <strain evidence="1">ON4</strain>
    </source>
</reference>
<name>A0ABT7C3E9_9MICO</name>
<dbReference type="InterPro" id="IPR023393">
    <property type="entry name" value="START-like_dom_sf"/>
</dbReference>
<reference evidence="1" key="1">
    <citation type="submission" date="2018-03" db="EMBL/GenBank/DDBJ databases">
        <authorList>
            <person name="Nunes O.C."/>
            <person name="Lopes A.R."/>
            <person name="Froufe H."/>
            <person name="Munoz-Merida A."/>
            <person name="Barroso C."/>
            <person name="Egas C."/>
        </authorList>
    </citation>
    <scope>NUCLEOTIDE SEQUENCE</scope>
    <source>
        <strain evidence="1">ON4</strain>
    </source>
</reference>